<dbReference type="InterPro" id="IPR023174">
    <property type="entry name" value="PDEase_CS"/>
</dbReference>
<dbReference type="CDD" id="cd00077">
    <property type="entry name" value="HDc"/>
    <property type="match status" value="1"/>
</dbReference>
<dbReference type="InterPro" id="IPR036971">
    <property type="entry name" value="PDEase_catalytic_dom_sf"/>
</dbReference>
<feature type="domain" description="PDEase" evidence="9">
    <location>
        <begin position="962"/>
        <end position="1278"/>
    </location>
</feature>
<feature type="binding site" evidence="6">
    <location>
        <position position="1074"/>
    </location>
    <ligand>
        <name>Zn(2+)</name>
        <dbReference type="ChEBI" id="CHEBI:29105"/>
        <label>2</label>
    </ligand>
</feature>
<dbReference type="GO" id="GO:0004114">
    <property type="term" value="F:3',5'-cyclic-nucleotide phosphodiesterase activity"/>
    <property type="evidence" value="ECO:0007669"/>
    <property type="project" value="InterPro"/>
</dbReference>
<dbReference type="SUPFAM" id="SSF55781">
    <property type="entry name" value="GAF domain-like"/>
    <property type="match status" value="2"/>
</dbReference>
<dbReference type="Pfam" id="PF01590">
    <property type="entry name" value="GAF"/>
    <property type="match status" value="2"/>
</dbReference>
<keyword evidence="3 6" id="KW-0479">Metal-binding</keyword>
<dbReference type="FunFam" id="3.30.450.40:FF:000005">
    <property type="entry name" value="Phosphodiesterase"/>
    <property type="match status" value="1"/>
</dbReference>
<evidence type="ECO:0000256" key="8">
    <source>
        <dbReference type="SAM" id="MobiDB-lite"/>
    </source>
</evidence>
<keyword evidence="4 7" id="KW-0378">Hydrolase</keyword>
<dbReference type="SUPFAM" id="SSF109604">
    <property type="entry name" value="HD-domain/PDEase-like"/>
    <property type="match status" value="1"/>
</dbReference>
<evidence type="ECO:0000256" key="3">
    <source>
        <dbReference type="ARBA" id="ARBA00022723"/>
    </source>
</evidence>
<dbReference type="Gene3D" id="1.10.1300.10">
    <property type="entry name" value="3'5'-cyclic nucleotide phosphodiesterase, catalytic domain"/>
    <property type="match status" value="1"/>
</dbReference>
<evidence type="ECO:0000256" key="1">
    <source>
        <dbReference type="ARBA" id="ARBA00007648"/>
    </source>
</evidence>
<evidence type="ECO:0000313" key="10">
    <source>
        <dbReference type="EMBL" id="CAD7266250.1"/>
    </source>
</evidence>
<feature type="compositionally biased region" description="Polar residues" evidence="8">
    <location>
        <begin position="350"/>
        <end position="382"/>
    </location>
</feature>
<sequence>MEKDPLAVKIEPEELENDLQHEGTLEIESQFDIPIKSERHLKEVYECQQPEYGQKSIVFSTNKEEPEKVLKVELYNNCQTPVYEQNIILLPHFKEEPDVTFLLALVVLSSTAEDGESEGRMFAKSSWQLDCLGTGRGADLVRASVSLLYPSHGSGHVVACMCVPFDGERSRSDLANSEVKAVQHRYKYNGFDRCNLTAGVNRNRLSGVKESGSYPSLWYVVVHVPKTATDCKILLCSRQPFISFSYWLATLGSTQLKTPHIPSQTLFFRGMELISLSSCRLPLRCPRRLLQEQQTRLTSSVSRKQVDLLNSANGITLLYILHCCLALFNGKEGKLPSGAVTGCEAIPRSRSPSSGTPLNTSSPPTLHRGGQTSPSKMTTSLPFSGLGETATPRQPRQNTIESDMSFTSTEGSDMEADIDGQGTFTLKDKLGPIHGENGMAYTSSEKEEAIAVALEKQFTPNDNPKNPDFVRDANRSLIITFATAGRHWDNQLGQPSSQRKTLAPLSASDGEWNYIIPHILAWRNCQVGSSESSNSRTASQWRGIKSKAAEAVESLTSLLADEASRRVIAPYVKTFRRSELVTFPEKREFSYYLQKKPISLLQNVSAFISSMDDLISVLHETADVLKVVTDSSGATLYMVDSLSEEITLHSRYANISRYDAKWKIETGRTLAAHVAFKKENVMVDDIIGDQRFPEGIGWRGTTVKAIMCVPVVTPEEDCIAVIELFKEVDEGPYKKTDLQIVVATTGWMGAAINQHQQKIALQKQQELNDYLLGLCKHYFADHLVVDKIISEIMMFAKETIGAERGSFFIIDQESDELVADLFDDGDEKMNELRHHKKTIKIRFSKERGIAGLVARTGQTVNIKDAYKDERFNTEVDTQTGFITRSILCVPIMGRDGILGVVQLLNKKNAPYFTNLDEQIFKTFSIYCALAVHYSNLQKEMDKISLQNGIQKDMLKLNTMFPCSHDMTRLLSSPFPKETPIGFETFEWYPLGYEDQMCFLSVYMLVNICGDWLPDMRQTCEFVLKMKKGYRSISYHNFEHAFCATHCMYNILKRNMEVFTPLERNTLIIACFGHDVDHEGFTNNFLRLTNHYLYQLYPESSLENHHFHTTMFIIRSCNLFTSLPEKVFKDLQHEINDAIIATDLIIYYQTKVKLLQILDGKEFNFTSATHRRLMKNIMMTTSDLSGQAKSFFVAKKICDGMYKEYYQQGDIEKKMGLCPLNMLDRDKQEHISDDQYENSACSILTTSMVASSKWQNHIHFLIHTTLDDDVLAITLDLKYELVLCDTAKSFRISIVIAFLYQGLKFPPSTQATQHSYIHIALVAPLSQNVTVFMVLFHPSYCWKSMMGSILVSPLLAGTLKESYLTALSGSFGPQPG</sequence>
<dbReference type="GO" id="GO:0046872">
    <property type="term" value="F:metal ion binding"/>
    <property type="evidence" value="ECO:0007669"/>
    <property type="project" value="UniProtKB-KW"/>
</dbReference>
<dbReference type="InterPro" id="IPR023088">
    <property type="entry name" value="PDEase"/>
</dbReference>
<dbReference type="PANTHER" id="PTHR11347">
    <property type="entry name" value="CYCLIC NUCLEOTIDE PHOSPHODIESTERASE"/>
    <property type="match status" value="1"/>
</dbReference>
<feature type="region of interest" description="Disordered" evidence="8">
    <location>
        <begin position="346"/>
        <end position="399"/>
    </location>
</feature>
<dbReference type="EMBL" id="OC006649">
    <property type="protein sequence ID" value="CAD7266250.1"/>
    <property type="molecule type" value="Genomic_DNA"/>
</dbReference>
<dbReference type="PROSITE" id="PS51845">
    <property type="entry name" value="PDEASE_I_2"/>
    <property type="match status" value="1"/>
</dbReference>
<evidence type="ECO:0000256" key="6">
    <source>
        <dbReference type="PIRSR" id="PIRSR623088-3"/>
    </source>
</evidence>
<dbReference type="InterPro" id="IPR029016">
    <property type="entry name" value="GAF-like_dom_sf"/>
</dbReference>
<evidence type="ECO:0000259" key="9">
    <source>
        <dbReference type="PROSITE" id="PS51845"/>
    </source>
</evidence>
<keyword evidence="2" id="KW-0140">cGMP</keyword>
<feature type="binding site" evidence="6">
    <location>
        <position position="1039"/>
    </location>
    <ligand>
        <name>Zn(2+)</name>
        <dbReference type="ChEBI" id="CHEBI:29105"/>
        <label>1</label>
    </ligand>
</feature>
<proteinExistence type="inferred from homology"/>
<dbReference type="PRINTS" id="PR00387">
    <property type="entry name" value="PDIESTERASE1"/>
</dbReference>
<organism evidence="10">
    <name type="scientific">Timema shepardi</name>
    <name type="common">Walking stick</name>
    <dbReference type="NCBI Taxonomy" id="629360"/>
    <lineage>
        <taxon>Eukaryota</taxon>
        <taxon>Metazoa</taxon>
        <taxon>Ecdysozoa</taxon>
        <taxon>Arthropoda</taxon>
        <taxon>Hexapoda</taxon>
        <taxon>Insecta</taxon>
        <taxon>Pterygota</taxon>
        <taxon>Neoptera</taxon>
        <taxon>Polyneoptera</taxon>
        <taxon>Phasmatodea</taxon>
        <taxon>Timematodea</taxon>
        <taxon>Timematoidea</taxon>
        <taxon>Timematidae</taxon>
        <taxon>Timema</taxon>
    </lineage>
</organism>
<evidence type="ECO:0000256" key="4">
    <source>
        <dbReference type="ARBA" id="ARBA00022801"/>
    </source>
</evidence>
<comment type="similarity">
    <text evidence="1 7">Belongs to the cyclic nucleotide phosphodiesterase family.</text>
</comment>
<protein>
    <recommendedName>
        <fullName evidence="7">Phosphodiesterase</fullName>
        <ecNumber evidence="7">3.1.4.-</ecNumber>
    </recommendedName>
</protein>
<dbReference type="InterPro" id="IPR003607">
    <property type="entry name" value="HD/PDEase_dom"/>
</dbReference>
<name>A0A7R9G425_TIMSH</name>
<evidence type="ECO:0000256" key="7">
    <source>
        <dbReference type="RuleBase" id="RU363067"/>
    </source>
</evidence>
<dbReference type="Pfam" id="PF00233">
    <property type="entry name" value="PDEase_I"/>
    <property type="match status" value="1"/>
</dbReference>
<dbReference type="InterPro" id="IPR003018">
    <property type="entry name" value="GAF"/>
</dbReference>
<comment type="cofactor">
    <cofactor evidence="7">
        <name>a divalent metal cation</name>
        <dbReference type="ChEBI" id="CHEBI:60240"/>
    </cofactor>
    <text evidence="7">Binds 2 divalent metal cations per subunit. Site 1 may preferentially bind zinc ions, while site 2 has a preference for magnesium and/or manganese ions.</text>
</comment>
<dbReference type="InterPro" id="IPR002073">
    <property type="entry name" value="PDEase_catalytic_dom"/>
</dbReference>
<dbReference type="Gene3D" id="3.30.450.40">
    <property type="match status" value="2"/>
</dbReference>
<dbReference type="PROSITE" id="PS00126">
    <property type="entry name" value="PDEASE_I_1"/>
    <property type="match status" value="1"/>
</dbReference>
<reference evidence="10" key="1">
    <citation type="submission" date="2020-11" db="EMBL/GenBank/DDBJ databases">
        <authorList>
            <person name="Tran Van P."/>
        </authorList>
    </citation>
    <scope>NUCLEOTIDE SEQUENCE</scope>
</reference>
<accession>A0A7R9G425</accession>
<evidence type="ECO:0000256" key="5">
    <source>
        <dbReference type="PIRSR" id="PIRSR623088-1"/>
    </source>
</evidence>
<gene>
    <name evidence="10" type="ORF">TSIB3V08_LOCUS10272</name>
</gene>
<feature type="binding site" evidence="6">
    <location>
        <position position="1074"/>
    </location>
    <ligand>
        <name>Zn(2+)</name>
        <dbReference type="ChEBI" id="CHEBI:29105"/>
        <label>1</label>
    </ligand>
</feature>
<feature type="binding site" evidence="6">
    <location>
        <position position="1182"/>
    </location>
    <ligand>
        <name>Zn(2+)</name>
        <dbReference type="ChEBI" id="CHEBI:29105"/>
        <label>1</label>
    </ligand>
</feature>
<evidence type="ECO:0000256" key="2">
    <source>
        <dbReference type="ARBA" id="ARBA00022535"/>
    </source>
</evidence>
<dbReference type="GO" id="GO:0007165">
    <property type="term" value="P:signal transduction"/>
    <property type="evidence" value="ECO:0007669"/>
    <property type="project" value="InterPro"/>
</dbReference>
<feature type="binding site" evidence="6">
    <location>
        <position position="1073"/>
    </location>
    <ligand>
        <name>Zn(2+)</name>
        <dbReference type="ChEBI" id="CHEBI:29105"/>
        <label>1</label>
    </ligand>
</feature>
<feature type="active site" description="Proton donor" evidence="5">
    <location>
        <position position="1035"/>
    </location>
</feature>
<dbReference type="SMART" id="SM00065">
    <property type="entry name" value="GAF"/>
    <property type="match status" value="2"/>
</dbReference>
<dbReference type="EC" id="3.1.4.-" evidence="7"/>